<evidence type="ECO:0000313" key="4">
    <source>
        <dbReference type="Proteomes" id="UP001165080"/>
    </source>
</evidence>
<dbReference type="AlphaFoldDB" id="A0A9W6F1J4"/>
<keyword evidence="1" id="KW-0175">Coiled coil</keyword>
<evidence type="ECO:0000256" key="2">
    <source>
        <dbReference type="SAM" id="MobiDB-lite"/>
    </source>
</evidence>
<feature type="region of interest" description="Disordered" evidence="2">
    <location>
        <begin position="65"/>
        <end position="91"/>
    </location>
</feature>
<evidence type="ECO:0000313" key="3">
    <source>
        <dbReference type="EMBL" id="GLC52231.1"/>
    </source>
</evidence>
<organism evidence="3 4">
    <name type="scientific">Pleodorina starrii</name>
    <dbReference type="NCBI Taxonomy" id="330485"/>
    <lineage>
        <taxon>Eukaryota</taxon>
        <taxon>Viridiplantae</taxon>
        <taxon>Chlorophyta</taxon>
        <taxon>core chlorophytes</taxon>
        <taxon>Chlorophyceae</taxon>
        <taxon>CS clade</taxon>
        <taxon>Chlamydomonadales</taxon>
        <taxon>Volvocaceae</taxon>
        <taxon>Pleodorina</taxon>
    </lineage>
</organism>
<dbReference type="Proteomes" id="UP001165080">
    <property type="component" value="Unassembled WGS sequence"/>
</dbReference>
<name>A0A9W6F1J4_9CHLO</name>
<proteinExistence type="predicted"/>
<keyword evidence="4" id="KW-1185">Reference proteome</keyword>
<dbReference type="InterPro" id="IPR046347">
    <property type="entry name" value="bZIP_sf"/>
</dbReference>
<evidence type="ECO:0008006" key="5">
    <source>
        <dbReference type="Google" id="ProtNLM"/>
    </source>
</evidence>
<feature type="coiled-coil region" evidence="1">
    <location>
        <begin position="97"/>
        <end position="124"/>
    </location>
</feature>
<dbReference type="EMBL" id="BRXU01000005">
    <property type="protein sequence ID" value="GLC52231.1"/>
    <property type="molecule type" value="Genomic_DNA"/>
</dbReference>
<sequence>MLSFSDFDGGHGLFLGLTRPEELLRGEPQKSNLDIFLDGSSLLLHRNCSEADNVRLCDGGIEPTRTHDNPTSSGSGHTLHVHKPGKGECPNAQKRFRARQKERMTCLEQEVAEKKATFEQLAQENLLLRARTNILEKVVSCRDEQLNLVQAFEERCRIGPGTQSFFGSSNFNTVADGDAAAQESFRMMKKEQVVPQYKAFLAEVSRDLLHCQYPCCDPTSPIVQKVTACVDRMRSVLKHLVLLNAPLMRQLLLLNMETGQPGTPTDGHWDGVVASLQLGAQQRADIMAVLDLYHGLLAKVGEAGGLEKPSEATTCLKQAK</sequence>
<evidence type="ECO:0000256" key="1">
    <source>
        <dbReference type="SAM" id="Coils"/>
    </source>
</evidence>
<gene>
    <name evidence="3" type="primary">PLEST010299</name>
    <name evidence="3" type="ORF">PLESTB_000598200</name>
</gene>
<dbReference type="SUPFAM" id="SSF57959">
    <property type="entry name" value="Leucine zipper domain"/>
    <property type="match status" value="1"/>
</dbReference>
<comment type="caution">
    <text evidence="3">The sequence shown here is derived from an EMBL/GenBank/DDBJ whole genome shotgun (WGS) entry which is preliminary data.</text>
</comment>
<accession>A0A9W6F1J4</accession>
<dbReference type="CDD" id="cd14688">
    <property type="entry name" value="bZIP_YAP"/>
    <property type="match status" value="1"/>
</dbReference>
<reference evidence="3 4" key="1">
    <citation type="journal article" date="2023" name="Commun. Biol.">
        <title>Reorganization of the ancestral sex-determining regions during the evolution of trioecy in Pleodorina starrii.</title>
        <authorList>
            <person name="Takahashi K."/>
            <person name="Suzuki S."/>
            <person name="Kawai-Toyooka H."/>
            <person name="Yamamoto K."/>
            <person name="Hamaji T."/>
            <person name="Ootsuki R."/>
            <person name="Yamaguchi H."/>
            <person name="Kawachi M."/>
            <person name="Higashiyama T."/>
            <person name="Nozaki H."/>
        </authorList>
    </citation>
    <scope>NUCLEOTIDE SEQUENCE [LARGE SCALE GENOMIC DNA]</scope>
    <source>
        <strain evidence="3 4">NIES-4479</strain>
    </source>
</reference>
<protein>
    <recommendedName>
        <fullName evidence="5">BZIP domain-containing protein</fullName>
    </recommendedName>
</protein>
<dbReference type="GO" id="GO:0003700">
    <property type="term" value="F:DNA-binding transcription factor activity"/>
    <property type="evidence" value="ECO:0007669"/>
    <property type="project" value="InterPro"/>
</dbReference>